<dbReference type="GO" id="GO:0005886">
    <property type="term" value="C:plasma membrane"/>
    <property type="evidence" value="ECO:0007669"/>
    <property type="project" value="UniProtKB-SubCell"/>
</dbReference>
<dbReference type="InterPro" id="IPR006985">
    <property type="entry name" value="RAMP"/>
</dbReference>
<dbReference type="AlphaFoldDB" id="A0A6G1QCU3"/>
<keyword evidence="4" id="KW-1003">Cell membrane</keyword>
<organism evidence="13 14">
    <name type="scientific">Channa argus</name>
    <name type="common">Northern snakehead</name>
    <name type="synonym">Ophicephalus argus</name>
    <dbReference type="NCBI Taxonomy" id="215402"/>
    <lineage>
        <taxon>Eukaryota</taxon>
        <taxon>Metazoa</taxon>
        <taxon>Chordata</taxon>
        <taxon>Craniata</taxon>
        <taxon>Vertebrata</taxon>
        <taxon>Euteleostomi</taxon>
        <taxon>Actinopterygii</taxon>
        <taxon>Neopterygii</taxon>
        <taxon>Teleostei</taxon>
        <taxon>Neoteleostei</taxon>
        <taxon>Acanthomorphata</taxon>
        <taxon>Anabantaria</taxon>
        <taxon>Anabantiformes</taxon>
        <taxon>Channoidei</taxon>
        <taxon>Channidae</taxon>
        <taxon>Channa</taxon>
    </lineage>
</organism>
<protein>
    <submittedName>
        <fullName evidence="13">Receptor activity-modifying protein 1</fullName>
    </submittedName>
</protein>
<feature type="signal peptide" evidence="12">
    <location>
        <begin position="1"/>
        <end position="25"/>
    </location>
</feature>
<keyword evidence="5 11" id="KW-0812">Transmembrane</keyword>
<evidence type="ECO:0000256" key="7">
    <source>
        <dbReference type="ARBA" id="ARBA00022989"/>
    </source>
</evidence>
<name>A0A6G1QCU3_CHAAH</name>
<dbReference type="PANTHER" id="PTHR14076:SF10">
    <property type="entry name" value="RAMP2 PROTEIN"/>
    <property type="match status" value="1"/>
</dbReference>
<dbReference type="GO" id="GO:0043235">
    <property type="term" value="C:receptor complex"/>
    <property type="evidence" value="ECO:0007669"/>
    <property type="project" value="TreeGrafter"/>
</dbReference>
<evidence type="ECO:0000256" key="10">
    <source>
        <dbReference type="ARBA" id="ARBA00023170"/>
    </source>
</evidence>
<dbReference type="GO" id="GO:0072659">
    <property type="term" value="P:protein localization to plasma membrane"/>
    <property type="evidence" value="ECO:0007669"/>
    <property type="project" value="TreeGrafter"/>
</dbReference>
<dbReference type="InterPro" id="IPR038126">
    <property type="entry name" value="RAMP_sf"/>
</dbReference>
<accession>A0A6G1QCU3</accession>
<dbReference type="GO" id="GO:0009986">
    <property type="term" value="C:cell surface"/>
    <property type="evidence" value="ECO:0007669"/>
    <property type="project" value="TreeGrafter"/>
</dbReference>
<dbReference type="GO" id="GO:0007186">
    <property type="term" value="P:G protein-coupled receptor signaling pathway"/>
    <property type="evidence" value="ECO:0007669"/>
    <property type="project" value="TreeGrafter"/>
</dbReference>
<feature type="chain" id="PRO_5026107932" evidence="12">
    <location>
        <begin position="26"/>
        <end position="203"/>
    </location>
</feature>
<sequence>MTATSFSLMFSGCFVTLLIWARCTTVDCLVDEKLGTNPATTVGYYSTAMSAQPTYGNPDLLVECKNLTEKCTLFCETCIQFQMPRMTCLSELMDYTCLHTFKSAMKSLNSTDWCIWSNVRGSYSNFSLCTEELSECLRIPWPNPLVEQNFVNIHTEYFKDCPTEELSDPPSAIVFALVVTPICLIPIMVSLVVLKTKNGDGNS</sequence>
<keyword evidence="8 11" id="KW-0472">Membrane</keyword>
<evidence type="ECO:0000256" key="2">
    <source>
        <dbReference type="ARBA" id="ARBA00007087"/>
    </source>
</evidence>
<evidence type="ECO:0000256" key="6">
    <source>
        <dbReference type="ARBA" id="ARBA00022729"/>
    </source>
</evidence>
<feature type="transmembrane region" description="Helical" evidence="11">
    <location>
        <begin position="172"/>
        <end position="194"/>
    </location>
</feature>
<dbReference type="EMBL" id="CM015726">
    <property type="protein sequence ID" value="KAF3699946.1"/>
    <property type="molecule type" value="Genomic_DNA"/>
</dbReference>
<dbReference type="Proteomes" id="UP000503349">
    <property type="component" value="Chromosome 15"/>
</dbReference>
<reference evidence="13 14" key="1">
    <citation type="submission" date="2019-02" db="EMBL/GenBank/DDBJ databases">
        <title>Opniocepnalus argus genome.</title>
        <authorList>
            <person name="Zhou C."/>
            <person name="Xiao S."/>
        </authorList>
    </citation>
    <scope>NUCLEOTIDE SEQUENCE [LARGE SCALE GENOMIC DNA]</scope>
    <source>
        <strain evidence="13">OARG1902GOOAL</strain>
        <tissue evidence="13">Muscle</tissue>
    </source>
</reference>
<dbReference type="GO" id="GO:0032870">
    <property type="term" value="P:cellular response to hormone stimulus"/>
    <property type="evidence" value="ECO:0007669"/>
    <property type="project" value="TreeGrafter"/>
</dbReference>
<keyword evidence="7 11" id="KW-1133">Transmembrane helix</keyword>
<dbReference type="GO" id="GO:0006816">
    <property type="term" value="P:calcium ion transport"/>
    <property type="evidence" value="ECO:0007669"/>
    <property type="project" value="TreeGrafter"/>
</dbReference>
<keyword evidence="6 12" id="KW-0732">Signal</keyword>
<evidence type="ECO:0000256" key="9">
    <source>
        <dbReference type="ARBA" id="ARBA00023157"/>
    </source>
</evidence>
<dbReference type="GO" id="GO:0008277">
    <property type="term" value="P:regulation of G protein-coupled receptor signaling pathway"/>
    <property type="evidence" value="ECO:0007669"/>
    <property type="project" value="InterPro"/>
</dbReference>
<evidence type="ECO:0000256" key="5">
    <source>
        <dbReference type="ARBA" id="ARBA00022692"/>
    </source>
</evidence>
<keyword evidence="10 13" id="KW-0675">Receptor</keyword>
<comment type="similarity">
    <text evidence="2">Belongs to the RAMP family.</text>
</comment>
<gene>
    <name evidence="13" type="ORF">EXN66_Car015633</name>
</gene>
<proteinExistence type="inferred from homology"/>
<comment type="subcellular location">
    <subcellularLocation>
        <location evidence="1">Cell membrane</location>
        <topology evidence="1">Single-pass type I membrane protein</topology>
    </subcellularLocation>
</comment>
<dbReference type="GO" id="GO:0001525">
    <property type="term" value="P:angiogenesis"/>
    <property type="evidence" value="ECO:0007669"/>
    <property type="project" value="TreeGrafter"/>
</dbReference>
<dbReference type="GO" id="GO:0031623">
    <property type="term" value="P:receptor internalization"/>
    <property type="evidence" value="ECO:0007669"/>
    <property type="project" value="TreeGrafter"/>
</dbReference>
<evidence type="ECO:0000256" key="4">
    <source>
        <dbReference type="ARBA" id="ARBA00022475"/>
    </source>
</evidence>
<evidence type="ECO:0000256" key="8">
    <source>
        <dbReference type="ARBA" id="ARBA00023136"/>
    </source>
</evidence>
<reference evidence="14" key="2">
    <citation type="submission" date="2019-02" db="EMBL/GenBank/DDBJ databases">
        <title>Opniocepnalus argus Var Kimnra genome.</title>
        <authorList>
            <person name="Zhou C."/>
            <person name="Xiao S."/>
        </authorList>
    </citation>
    <scope>NUCLEOTIDE SEQUENCE [LARGE SCALE GENOMIC DNA]</scope>
</reference>
<evidence type="ECO:0000313" key="14">
    <source>
        <dbReference type="Proteomes" id="UP000503349"/>
    </source>
</evidence>
<evidence type="ECO:0000313" key="13">
    <source>
        <dbReference type="EMBL" id="KAF3699946.1"/>
    </source>
</evidence>
<dbReference type="GO" id="GO:0015026">
    <property type="term" value="F:coreceptor activity"/>
    <property type="evidence" value="ECO:0007669"/>
    <property type="project" value="InterPro"/>
</dbReference>
<evidence type="ECO:0000256" key="12">
    <source>
        <dbReference type="SAM" id="SignalP"/>
    </source>
</evidence>
<keyword evidence="14" id="KW-1185">Reference proteome</keyword>
<evidence type="ECO:0000256" key="11">
    <source>
        <dbReference type="SAM" id="Phobius"/>
    </source>
</evidence>
<evidence type="ECO:0000256" key="1">
    <source>
        <dbReference type="ARBA" id="ARBA00004251"/>
    </source>
</evidence>
<evidence type="ECO:0000256" key="3">
    <source>
        <dbReference type="ARBA" id="ARBA00022448"/>
    </source>
</evidence>
<dbReference type="Gene3D" id="1.10.150.510">
    <property type="entry name" value="Receptor activity modifying family"/>
    <property type="match status" value="1"/>
</dbReference>
<dbReference type="Pfam" id="PF04901">
    <property type="entry name" value="RAMP"/>
    <property type="match status" value="1"/>
</dbReference>
<keyword evidence="3" id="KW-0813">Transport</keyword>
<dbReference type="PANTHER" id="PTHR14076">
    <property type="entry name" value="RECEPTOR ACTIVITY MODIFYING PROTEIN RAMP"/>
    <property type="match status" value="1"/>
</dbReference>
<dbReference type="GO" id="GO:0006886">
    <property type="term" value="P:intracellular protein transport"/>
    <property type="evidence" value="ECO:0007669"/>
    <property type="project" value="InterPro"/>
</dbReference>
<keyword evidence="9" id="KW-1015">Disulfide bond</keyword>